<feature type="region of interest" description="Disordered" evidence="1">
    <location>
        <begin position="19"/>
        <end position="63"/>
    </location>
</feature>
<protein>
    <submittedName>
        <fullName evidence="2">Uncharacterized protein</fullName>
    </submittedName>
</protein>
<proteinExistence type="predicted"/>
<evidence type="ECO:0000256" key="1">
    <source>
        <dbReference type="SAM" id="MobiDB-lite"/>
    </source>
</evidence>
<feature type="compositionally biased region" description="Basic and acidic residues" evidence="1">
    <location>
        <begin position="24"/>
        <end position="37"/>
    </location>
</feature>
<dbReference type="Proteomes" id="UP001056937">
    <property type="component" value="Chromosome 1"/>
</dbReference>
<name>A0ABY4X559_9SPHN</name>
<evidence type="ECO:0000313" key="3">
    <source>
        <dbReference type="Proteomes" id="UP001056937"/>
    </source>
</evidence>
<accession>A0ABY4X559</accession>
<dbReference type="EMBL" id="CP084930">
    <property type="protein sequence ID" value="USI71990.1"/>
    <property type="molecule type" value="Genomic_DNA"/>
</dbReference>
<reference evidence="2" key="1">
    <citation type="journal article" date="2022" name="Toxins">
        <title>Genomic Analysis of Sphingopyxis sp. USTB-05 for Biodegrading Cyanobacterial Hepatotoxins.</title>
        <authorList>
            <person name="Liu C."/>
            <person name="Xu Q."/>
            <person name="Zhao Z."/>
            <person name="Zhang H."/>
            <person name="Liu X."/>
            <person name="Yin C."/>
            <person name="Liu Y."/>
            <person name="Yan H."/>
        </authorList>
    </citation>
    <scope>NUCLEOTIDE SEQUENCE</scope>
    <source>
        <strain evidence="2">NBD5</strain>
    </source>
</reference>
<dbReference type="RefSeq" id="WP_252165799.1">
    <property type="nucleotide sequence ID" value="NZ_CP084930.1"/>
</dbReference>
<gene>
    <name evidence="2" type="ORF">LHA26_11790</name>
</gene>
<organism evidence="2 3">
    <name type="scientific">Sphingomonas morindae</name>
    <dbReference type="NCBI Taxonomy" id="1541170"/>
    <lineage>
        <taxon>Bacteria</taxon>
        <taxon>Pseudomonadati</taxon>
        <taxon>Pseudomonadota</taxon>
        <taxon>Alphaproteobacteria</taxon>
        <taxon>Sphingomonadales</taxon>
        <taxon>Sphingomonadaceae</taxon>
        <taxon>Sphingomonas</taxon>
    </lineage>
</organism>
<sequence length="63" mass="6584">MRRPAALCFAFAPRATVARARRPARADRKTGEGRRAEAPVGAASTPARPRGGAKILAFAPARG</sequence>
<keyword evidence="3" id="KW-1185">Reference proteome</keyword>
<evidence type="ECO:0000313" key="2">
    <source>
        <dbReference type="EMBL" id="USI71990.1"/>
    </source>
</evidence>